<proteinExistence type="predicted"/>
<accession>A0A103XBN1</accession>
<name>A0A103XBN1_CYNCS</name>
<reference evidence="1 2" key="1">
    <citation type="journal article" date="2016" name="Sci. Rep.">
        <title>The genome sequence of the outbreeding globe artichoke constructed de novo incorporating a phase-aware low-pass sequencing strategy of F1 progeny.</title>
        <authorList>
            <person name="Scaglione D."/>
            <person name="Reyes-Chin-Wo S."/>
            <person name="Acquadro A."/>
            <person name="Froenicke L."/>
            <person name="Portis E."/>
            <person name="Beitel C."/>
            <person name="Tirone M."/>
            <person name="Mauro R."/>
            <person name="Lo Monaco A."/>
            <person name="Mauromicale G."/>
            <person name="Faccioli P."/>
            <person name="Cattivelli L."/>
            <person name="Rieseberg L."/>
            <person name="Michelmore R."/>
            <person name="Lanteri S."/>
        </authorList>
    </citation>
    <scope>NUCLEOTIDE SEQUENCE [LARGE SCALE GENOMIC DNA]</scope>
    <source>
        <strain evidence="1">2C</strain>
    </source>
</reference>
<dbReference type="EMBL" id="LEKV01005875">
    <property type="protein sequence ID" value="KVH87743.1"/>
    <property type="molecule type" value="Genomic_DNA"/>
</dbReference>
<feature type="non-terminal residue" evidence="1">
    <location>
        <position position="1"/>
    </location>
</feature>
<dbReference type="Gramene" id="KVH87743">
    <property type="protein sequence ID" value="KVH87743"/>
    <property type="gene ID" value="Ccrd_024970"/>
</dbReference>
<protein>
    <submittedName>
        <fullName evidence="1">Uncharacterized protein</fullName>
    </submittedName>
</protein>
<gene>
    <name evidence="1" type="ORF">Ccrd_024970</name>
</gene>
<keyword evidence="2" id="KW-1185">Reference proteome</keyword>
<organism evidence="1 2">
    <name type="scientific">Cynara cardunculus var. scolymus</name>
    <name type="common">Globe artichoke</name>
    <name type="synonym">Cynara scolymus</name>
    <dbReference type="NCBI Taxonomy" id="59895"/>
    <lineage>
        <taxon>Eukaryota</taxon>
        <taxon>Viridiplantae</taxon>
        <taxon>Streptophyta</taxon>
        <taxon>Embryophyta</taxon>
        <taxon>Tracheophyta</taxon>
        <taxon>Spermatophyta</taxon>
        <taxon>Magnoliopsida</taxon>
        <taxon>eudicotyledons</taxon>
        <taxon>Gunneridae</taxon>
        <taxon>Pentapetalae</taxon>
        <taxon>asterids</taxon>
        <taxon>campanulids</taxon>
        <taxon>Asterales</taxon>
        <taxon>Asteraceae</taxon>
        <taxon>Carduoideae</taxon>
        <taxon>Cardueae</taxon>
        <taxon>Carduinae</taxon>
        <taxon>Cynara</taxon>
    </lineage>
</organism>
<evidence type="ECO:0000313" key="2">
    <source>
        <dbReference type="Proteomes" id="UP000243975"/>
    </source>
</evidence>
<dbReference type="Proteomes" id="UP000243975">
    <property type="component" value="Unassembled WGS sequence"/>
</dbReference>
<dbReference type="AlphaFoldDB" id="A0A103XBN1"/>
<evidence type="ECO:0000313" key="1">
    <source>
        <dbReference type="EMBL" id="KVH87743.1"/>
    </source>
</evidence>
<sequence length="67" mass="7834">MDASDYVLLSSKILVLLMWVLEEEDDILGICGKYYWAHAVAIGFEKGTKERFWRLYNAYSKAFHLQS</sequence>
<comment type="caution">
    <text evidence="1">The sequence shown here is derived from an EMBL/GenBank/DDBJ whole genome shotgun (WGS) entry which is preliminary data.</text>
</comment>